<dbReference type="EMBL" id="JAAXPJ010000015">
    <property type="protein sequence ID" value="NKZ15000.1"/>
    <property type="molecule type" value="Genomic_DNA"/>
</dbReference>
<dbReference type="GO" id="GO:0016747">
    <property type="term" value="F:acyltransferase activity, transferring groups other than amino-acyl groups"/>
    <property type="evidence" value="ECO:0007669"/>
    <property type="project" value="InterPro"/>
</dbReference>
<comment type="caution">
    <text evidence="2">The sequence shown here is derived from an EMBL/GenBank/DDBJ whole genome shotgun (WGS) entry which is preliminary data.</text>
</comment>
<evidence type="ECO:0000259" key="1">
    <source>
        <dbReference type="PROSITE" id="PS51186"/>
    </source>
</evidence>
<dbReference type="InterPro" id="IPR016181">
    <property type="entry name" value="Acyl_CoA_acyltransferase"/>
</dbReference>
<gene>
    <name evidence="2" type="ORF">HGA11_28920</name>
</gene>
<reference evidence="2 3" key="1">
    <citation type="submission" date="2020-04" db="EMBL/GenBank/DDBJ databases">
        <title>MicrobeNet Type strains.</title>
        <authorList>
            <person name="Nicholson A.C."/>
        </authorList>
    </citation>
    <scope>NUCLEOTIDE SEQUENCE [LARGE SCALE GENOMIC DNA]</scope>
    <source>
        <strain evidence="2 3">ATCC 700731</strain>
    </source>
</reference>
<organism evidence="2 3">
    <name type="scientific">Mycolicibacterium septicum DSM 44393</name>
    <dbReference type="NCBI Taxonomy" id="1341646"/>
    <lineage>
        <taxon>Bacteria</taxon>
        <taxon>Bacillati</taxon>
        <taxon>Actinomycetota</taxon>
        <taxon>Actinomycetes</taxon>
        <taxon>Mycobacteriales</taxon>
        <taxon>Mycobacteriaceae</taxon>
        <taxon>Mycolicibacterium</taxon>
    </lineage>
</organism>
<feature type="domain" description="N-acetyltransferase" evidence="1">
    <location>
        <begin position="61"/>
        <end position="210"/>
    </location>
</feature>
<sequence length="231" mass="26112">MMVMARHDVQIRDTSCDELANLGEWFAMAGIQKVDQEATAQLIAARESGVLGTAIGRSSRENLDRLMTTPFNDWYFARGAVKTLQVDGEVAGILWLGAHFRLWKQMIGDRDRDTVSLDVPESWPDWFRQFIATAMHTAKLHLVAVHPDYRGQGYGSRLVKRALKIADRGRIVMLYGQFSAQRAELRKFYAEHGFDVLASGEPLPMGMATGSNSDHLRSKPDETFFVRHRTL</sequence>
<dbReference type="Proteomes" id="UP000518188">
    <property type="component" value="Unassembled WGS sequence"/>
</dbReference>
<dbReference type="CDD" id="cd04301">
    <property type="entry name" value="NAT_SF"/>
    <property type="match status" value="1"/>
</dbReference>
<keyword evidence="2" id="KW-0808">Transferase</keyword>
<dbReference type="PROSITE" id="PS51186">
    <property type="entry name" value="GNAT"/>
    <property type="match status" value="1"/>
</dbReference>
<name>A0A7X6MU67_9MYCO</name>
<dbReference type="AlphaFoldDB" id="A0A7X6MU67"/>
<proteinExistence type="predicted"/>
<protein>
    <submittedName>
        <fullName evidence="2">GNAT family N-acetyltransferase</fullName>
    </submittedName>
</protein>
<dbReference type="Gene3D" id="3.40.630.30">
    <property type="match status" value="1"/>
</dbReference>
<accession>A0A7X6MU67</accession>
<evidence type="ECO:0000313" key="2">
    <source>
        <dbReference type="EMBL" id="NKZ15000.1"/>
    </source>
</evidence>
<dbReference type="InterPro" id="IPR000182">
    <property type="entry name" value="GNAT_dom"/>
</dbReference>
<dbReference type="SUPFAM" id="SSF55729">
    <property type="entry name" value="Acyl-CoA N-acyltransferases (Nat)"/>
    <property type="match status" value="1"/>
</dbReference>
<evidence type="ECO:0000313" key="3">
    <source>
        <dbReference type="Proteomes" id="UP000518188"/>
    </source>
</evidence>
<dbReference type="Pfam" id="PF13508">
    <property type="entry name" value="Acetyltransf_7"/>
    <property type="match status" value="1"/>
</dbReference>
<dbReference type="RefSeq" id="WP_049925607.1">
    <property type="nucleotide sequence ID" value="NZ_HG322954.1"/>
</dbReference>